<dbReference type="OrthoDB" id="9816424at2"/>
<dbReference type="CDD" id="cd11579">
    <property type="entry name" value="Glyco_tran_WbsX"/>
    <property type="match status" value="1"/>
</dbReference>
<reference evidence="2" key="1">
    <citation type="submission" date="2018-02" db="EMBL/GenBank/DDBJ databases">
        <authorList>
            <person name="Hausmann B."/>
        </authorList>
    </citation>
    <scope>NUCLEOTIDE SEQUENCE [LARGE SCALE GENOMIC DNA]</scope>
    <source>
        <strain evidence="2">Peat soil MAG SbA1</strain>
    </source>
</reference>
<accession>A0A2U3KKL2</accession>
<dbReference type="Gene3D" id="3.20.20.80">
    <property type="entry name" value="Glycosidases"/>
    <property type="match status" value="1"/>
</dbReference>
<dbReference type="PANTHER" id="PTHR41244">
    <property type="entry name" value="RHAMNAN SYNTHESIS F"/>
    <property type="match status" value="1"/>
</dbReference>
<proteinExistence type="predicted"/>
<evidence type="ECO:0008006" key="3">
    <source>
        <dbReference type="Google" id="ProtNLM"/>
    </source>
</evidence>
<dbReference type="PANTHER" id="PTHR41244:SF1">
    <property type="entry name" value="GLYCOSYLTRANSFERASE"/>
    <property type="match status" value="1"/>
</dbReference>
<sequence length="392" mass="45652">MSMQARLVAFYLPQFHPIPENDEWWGKGFTEWTNAAKAKPLFKGHYQPRLPADLGYYDLRVPEVREAQAELARNAGIEGFCYYHYWFGGKRLLERPFTEVVASGKPDFPFCLCWANQTWTGVWHGAPGRILIEQTYPGTEDNRKHFMALRDAFVDKRYMRVEGRPIFVIYRPTEFPNVTCFVREWQELAVQSGLPGVHFVAHLLPHEAAWDYRSQGFDSCVVVSTQKVFTLPVRELLLRKNGNGSREDLGHSRTGTDSDAFQGVLRHWWWRRYRSSFAQFANVRLYRHALPYLLDGCSEDPNTYPCVTPNWDNTPRSGVRGIVLHDSTPDLFRAHLREALTLVQSRSIDQRLVFVKSWNEWAEGNYLEPDQRFGHDYLKVIRAEVSEREQTS</sequence>
<evidence type="ECO:0000313" key="2">
    <source>
        <dbReference type="Proteomes" id="UP000238701"/>
    </source>
</evidence>
<name>A0A2U3KKL2_9BACT</name>
<dbReference type="AlphaFoldDB" id="A0A2U3KKL2"/>
<dbReference type="Pfam" id="PF14307">
    <property type="entry name" value="Glyco_tran_WbsX"/>
    <property type="match status" value="1"/>
</dbReference>
<protein>
    <recommendedName>
        <fullName evidence="3">Lipopolysaccharide biosynthesis protein-like protein</fullName>
    </recommendedName>
</protein>
<dbReference type="Proteomes" id="UP000238701">
    <property type="component" value="Unassembled WGS sequence"/>
</dbReference>
<dbReference type="EMBL" id="OMOD01000122">
    <property type="protein sequence ID" value="SPF40176.1"/>
    <property type="molecule type" value="Genomic_DNA"/>
</dbReference>
<evidence type="ECO:0000313" key="1">
    <source>
        <dbReference type="EMBL" id="SPF40176.1"/>
    </source>
</evidence>
<gene>
    <name evidence="1" type="ORF">SBA1_30027</name>
</gene>
<organism evidence="1 2">
    <name type="scientific">Candidatus Sulfotelmatobacter kueseliae</name>
    <dbReference type="NCBI Taxonomy" id="2042962"/>
    <lineage>
        <taxon>Bacteria</taxon>
        <taxon>Pseudomonadati</taxon>
        <taxon>Acidobacteriota</taxon>
        <taxon>Terriglobia</taxon>
        <taxon>Terriglobales</taxon>
        <taxon>Candidatus Korobacteraceae</taxon>
        <taxon>Candidatus Sulfotelmatobacter</taxon>
    </lineage>
</organism>
<dbReference type="InterPro" id="IPR032719">
    <property type="entry name" value="WbsX"/>
</dbReference>